<evidence type="ECO:0000256" key="1">
    <source>
        <dbReference type="ARBA" id="ARBA00006291"/>
    </source>
</evidence>
<dbReference type="EMBL" id="LS483476">
    <property type="protein sequence ID" value="SQI55800.1"/>
    <property type="molecule type" value="Genomic_DNA"/>
</dbReference>
<dbReference type="PANTHER" id="PTHR34108:SF1">
    <property type="entry name" value="SEPTUM SITE-DETERMINING PROTEIN MINC"/>
    <property type="match status" value="1"/>
</dbReference>
<feature type="domain" description="Septum formation inhibitor MinC C-terminal" evidence="7">
    <location>
        <begin position="106"/>
        <end position="206"/>
    </location>
</feature>
<evidence type="ECO:0000259" key="7">
    <source>
        <dbReference type="Pfam" id="PF03775"/>
    </source>
</evidence>
<keyword evidence="10" id="KW-1185">Reference proteome</keyword>
<evidence type="ECO:0000313" key="10">
    <source>
        <dbReference type="Proteomes" id="UP000249134"/>
    </source>
</evidence>
<dbReference type="Proteomes" id="UP000249134">
    <property type="component" value="Chromosome 1"/>
</dbReference>
<gene>
    <name evidence="6 9" type="primary">minC</name>
    <name evidence="9" type="ORF">NCTC4824_01548</name>
</gene>
<dbReference type="GO" id="GO:1901891">
    <property type="term" value="P:regulation of cell septum assembly"/>
    <property type="evidence" value="ECO:0007669"/>
    <property type="project" value="InterPro"/>
</dbReference>
<reference evidence="9 10" key="1">
    <citation type="submission" date="2018-06" db="EMBL/GenBank/DDBJ databases">
        <authorList>
            <consortium name="Pathogen Informatics"/>
            <person name="Doyle S."/>
        </authorList>
    </citation>
    <scope>NUCLEOTIDE SEQUENCE [LARGE SCALE GENOMIC DNA]</scope>
    <source>
        <strain evidence="9 10">NCTC4824</strain>
    </source>
</reference>
<keyword evidence="3 6" id="KW-0717">Septation</keyword>
<dbReference type="RefSeq" id="WP_066137193.1">
    <property type="nucleotide sequence ID" value="NZ_CBCSGM010000001.1"/>
</dbReference>
<dbReference type="KEGG" id="blen:NCTC4824_01548"/>
<dbReference type="Gene3D" id="3.30.160.540">
    <property type="match status" value="1"/>
</dbReference>
<comment type="function">
    <text evidence="6">Cell division inhibitor that blocks the formation of polar Z ring septums. Rapidly oscillates between the poles of the cell to destabilize FtsZ filaments that have formed before they mature into polar Z rings. Prevents FtsZ polymerization.</text>
</comment>
<dbReference type="SUPFAM" id="SSF63848">
    <property type="entry name" value="Cell-division inhibitor MinC, C-terminal domain"/>
    <property type="match status" value="1"/>
</dbReference>
<dbReference type="NCBIfam" id="TIGR01222">
    <property type="entry name" value="minC"/>
    <property type="match status" value="1"/>
</dbReference>
<evidence type="ECO:0000256" key="4">
    <source>
        <dbReference type="ARBA" id="ARBA00023306"/>
    </source>
</evidence>
<dbReference type="AlphaFoldDB" id="A0A2X4WDW6"/>
<dbReference type="Pfam" id="PF22642">
    <property type="entry name" value="MinC_N_1"/>
    <property type="match status" value="1"/>
</dbReference>
<dbReference type="GO" id="GO:0000917">
    <property type="term" value="P:division septum assembly"/>
    <property type="evidence" value="ECO:0007669"/>
    <property type="project" value="UniProtKB-KW"/>
</dbReference>
<proteinExistence type="inferred from homology"/>
<dbReference type="InterPro" id="IPR036145">
    <property type="entry name" value="MinC_C_sf"/>
</dbReference>
<dbReference type="Pfam" id="PF03775">
    <property type="entry name" value="MinC_C"/>
    <property type="match status" value="1"/>
</dbReference>
<accession>A0A2X4WDW6</accession>
<evidence type="ECO:0000256" key="3">
    <source>
        <dbReference type="ARBA" id="ARBA00023210"/>
    </source>
</evidence>
<dbReference type="GO" id="GO:0000902">
    <property type="term" value="P:cell morphogenesis"/>
    <property type="evidence" value="ECO:0007669"/>
    <property type="project" value="InterPro"/>
</dbReference>
<dbReference type="Gene3D" id="2.160.20.70">
    <property type="match status" value="1"/>
</dbReference>
<evidence type="ECO:0000256" key="6">
    <source>
        <dbReference type="HAMAP-Rule" id="MF_00267"/>
    </source>
</evidence>
<name>A0A2X4WDW6_LEDLE</name>
<evidence type="ECO:0000313" key="9">
    <source>
        <dbReference type="EMBL" id="SQI55800.1"/>
    </source>
</evidence>
<dbReference type="STRING" id="1348624.GCA_001591545_00634"/>
<evidence type="ECO:0000259" key="8">
    <source>
        <dbReference type="Pfam" id="PF22642"/>
    </source>
</evidence>
<dbReference type="PANTHER" id="PTHR34108">
    <property type="entry name" value="SEPTUM SITE-DETERMINING PROTEIN MINC"/>
    <property type="match status" value="1"/>
</dbReference>
<dbReference type="InterPro" id="IPR013033">
    <property type="entry name" value="MinC"/>
</dbReference>
<sequence length="229" mass="25782">MKNRQYVMIKGTKSGLSLQLDDRCSYEDLVIELEDKLADLQGVDSEGPLISVRIQSGNRYLDTEQQEELKELIRQKHYLIVEDIESNVMTKNEAYQFIDEQDITSVSTIVRSGQVLEVVGDLLLVGDVNPGGTVKAGGNIFIMGALKGVAHAGFTGKKESVIVASFMTPSQLRIFDSISRAPDHYEHEDQHHMECAYIDKNDQIVIDRLQVLKHIRPDITRFKGGHYYG</sequence>
<evidence type="ECO:0000256" key="5">
    <source>
        <dbReference type="ARBA" id="ARBA00046874"/>
    </source>
</evidence>
<comment type="similarity">
    <text evidence="1 6">Belongs to the MinC family.</text>
</comment>
<dbReference type="HAMAP" id="MF_00267">
    <property type="entry name" value="MinC"/>
    <property type="match status" value="1"/>
</dbReference>
<comment type="subunit">
    <text evidence="5 6">Interacts with MinD and FtsZ.</text>
</comment>
<keyword evidence="4 6" id="KW-0131">Cell cycle</keyword>
<organism evidence="9 10">
    <name type="scientific">Lederbergia lenta</name>
    <name type="common">Bacillus lentus</name>
    <dbReference type="NCBI Taxonomy" id="1467"/>
    <lineage>
        <taxon>Bacteria</taxon>
        <taxon>Bacillati</taxon>
        <taxon>Bacillota</taxon>
        <taxon>Bacilli</taxon>
        <taxon>Bacillales</taxon>
        <taxon>Bacillaceae</taxon>
        <taxon>Lederbergia</taxon>
    </lineage>
</organism>
<dbReference type="InterPro" id="IPR016098">
    <property type="entry name" value="CAP/MinC_C"/>
</dbReference>
<evidence type="ECO:0000256" key="2">
    <source>
        <dbReference type="ARBA" id="ARBA00022618"/>
    </source>
</evidence>
<dbReference type="InterPro" id="IPR005526">
    <property type="entry name" value="Septum_form_inhib_MinC_C"/>
</dbReference>
<feature type="domain" description="Septum site-determining protein MinC N-terminal" evidence="8">
    <location>
        <begin position="7"/>
        <end position="84"/>
    </location>
</feature>
<dbReference type="InterPro" id="IPR055219">
    <property type="entry name" value="MinC_N_1"/>
</dbReference>
<keyword evidence="2 6" id="KW-0132">Cell division</keyword>
<protein>
    <recommendedName>
        <fullName evidence="6">Probable septum site-determining protein MinC</fullName>
    </recommendedName>
</protein>